<sequence length="101" mass="11154">MLLRRRELAEHGLEPGDLAGSERHDLEALKVIELRHEPDHLGAAMVQQNYAVLLRRLGRTQEALALVSRVRARLAARIGESHIYLADLDTAVAGLDGAERA</sequence>
<dbReference type="Proteomes" id="UP000199400">
    <property type="component" value="Unassembled WGS sequence"/>
</dbReference>
<organism evidence="1 2">
    <name type="scientific">Nannocystis exedens</name>
    <dbReference type="NCBI Taxonomy" id="54"/>
    <lineage>
        <taxon>Bacteria</taxon>
        <taxon>Pseudomonadati</taxon>
        <taxon>Myxococcota</taxon>
        <taxon>Polyangia</taxon>
        <taxon>Nannocystales</taxon>
        <taxon>Nannocystaceae</taxon>
        <taxon>Nannocystis</taxon>
    </lineage>
</organism>
<dbReference type="AlphaFoldDB" id="A0A1I1WSG9"/>
<accession>A0A1I1WSG9</accession>
<name>A0A1I1WSG9_9BACT</name>
<evidence type="ECO:0008006" key="3">
    <source>
        <dbReference type="Google" id="ProtNLM"/>
    </source>
</evidence>
<gene>
    <name evidence="1" type="ORF">SAMN02745121_02499</name>
</gene>
<evidence type="ECO:0000313" key="1">
    <source>
        <dbReference type="EMBL" id="SFD98107.1"/>
    </source>
</evidence>
<evidence type="ECO:0000313" key="2">
    <source>
        <dbReference type="Proteomes" id="UP000199400"/>
    </source>
</evidence>
<dbReference type="Gene3D" id="1.25.40.10">
    <property type="entry name" value="Tetratricopeptide repeat domain"/>
    <property type="match status" value="1"/>
</dbReference>
<proteinExistence type="predicted"/>
<dbReference type="RefSeq" id="WP_096329111.1">
    <property type="nucleotide sequence ID" value="NZ_FOMX01000007.1"/>
</dbReference>
<protein>
    <recommendedName>
        <fullName evidence="3">Tetratricopeptide repeat-containing protein</fullName>
    </recommendedName>
</protein>
<keyword evidence="2" id="KW-1185">Reference proteome</keyword>
<dbReference type="EMBL" id="FOMX01000007">
    <property type="protein sequence ID" value="SFD98107.1"/>
    <property type="molecule type" value="Genomic_DNA"/>
</dbReference>
<dbReference type="InterPro" id="IPR011990">
    <property type="entry name" value="TPR-like_helical_dom_sf"/>
</dbReference>
<dbReference type="Pfam" id="PF13424">
    <property type="entry name" value="TPR_12"/>
    <property type="match status" value="1"/>
</dbReference>
<reference evidence="2" key="1">
    <citation type="submission" date="2016-10" db="EMBL/GenBank/DDBJ databases">
        <authorList>
            <person name="Varghese N."/>
            <person name="Submissions S."/>
        </authorList>
    </citation>
    <scope>NUCLEOTIDE SEQUENCE [LARGE SCALE GENOMIC DNA]</scope>
    <source>
        <strain evidence="2">ATCC 25963</strain>
    </source>
</reference>